<gene>
    <name evidence="4" type="ORF">SAMN04488025_1467</name>
</gene>
<evidence type="ECO:0000256" key="1">
    <source>
        <dbReference type="ARBA" id="ARBA00023015"/>
    </source>
</evidence>
<evidence type="ECO:0000313" key="5">
    <source>
        <dbReference type="Proteomes" id="UP000198661"/>
    </source>
</evidence>
<dbReference type="Proteomes" id="UP000198661">
    <property type="component" value="Unassembled WGS sequence"/>
</dbReference>
<dbReference type="GO" id="GO:0003700">
    <property type="term" value="F:DNA-binding transcription factor activity"/>
    <property type="evidence" value="ECO:0007669"/>
    <property type="project" value="InterPro"/>
</dbReference>
<keyword evidence="2" id="KW-0804">Transcription</keyword>
<dbReference type="Gene3D" id="1.10.10.10">
    <property type="entry name" value="Winged helix-like DNA-binding domain superfamily/Winged helix DNA-binding domain"/>
    <property type="match status" value="1"/>
</dbReference>
<dbReference type="InterPro" id="IPR050313">
    <property type="entry name" value="Carb_Metab_HTH_regulators"/>
</dbReference>
<dbReference type="InterPro" id="IPR001034">
    <property type="entry name" value="DeoR_HTH"/>
</dbReference>
<keyword evidence="1" id="KW-0805">Transcription regulation</keyword>
<dbReference type="Pfam" id="PF08220">
    <property type="entry name" value="HTH_DeoR"/>
    <property type="match status" value="1"/>
</dbReference>
<sequence length="243" mass="27334">MEYIYERKRATVAELSEVFRVSEATVRRDLKELEEAHRIQRTHGGAIPRERVGFEPSVQEKKDQFAQEKQRIAEKAADLIRDGETILLDSGTTTYQLARLLGRFSRLTVVTNSNHILQELQGMEHLELISTGGMLRRGIESMVGPIAEHTLRMIKVDKTFLGTNALDPEEGISTPHLLEAQVKKAMIRAAKEVILLCDRSKISRVSFAKVAPLSSVDILITDQKAPAEILQRIKEQGVQVIRA</sequence>
<proteinExistence type="predicted"/>
<dbReference type="InterPro" id="IPR036388">
    <property type="entry name" value="WH-like_DNA-bd_sf"/>
</dbReference>
<dbReference type="PRINTS" id="PR00037">
    <property type="entry name" value="HTHLACR"/>
</dbReference>
<feature type="domain" description="HTH deoR-type" evidence="3">
    <location>
        <begin position="1"/>
        <end position="48"/>
    </location>
</feature>
<dbReference type="Gene3D" id="3.40.50.1360">
    <property type="match status" value="1"/>
</dbReference>
<dbReference type="Pfam" id="PF00455">
    <property type="entry name" value="DeoRC"/>
    <property type="match status" value="1"/>
</dbReference>
<evidence type="ECO:0000259" key="3">
    <source>
        <dbReference type="PROSITE" id="PS51000"/>
    </source>
</evidence>
<dbReference type="PANTHER" id="PTHR30363">
    <property type="entry name" value="HTH-TYPE TRANSCRIPTIONAL REGULATOR SRLR-RELATED"/>
    <property type="match status" value="1"/>
</dbReference>
<protein>
    <submittedName>
        <fullName evidence="4">Transcriptional regulator, DeoR family</fullName>
    </submittedName>
</protein>
<dbReference type="EMBL" id="FOOK01000046">
    <property type="protein sequence ID" value="SFG55012.1"/>
    <property type="molecule type" value="Genomic_DNA"/>
</dbReference>
<dbReference type="PANTHER" id="PTHR30363:SF44">
    <property type="entry name" value="AGA OPERON TRANSCRIPTIONAL REPRESSOR-RELATED"/>
    <property type="match status" value="1"/>
</dbReference>
<dbReference type="AlphaFoldDB" id="A0A1I2SQP0"/>
<dbReference type="SMART" id="SM01134">
    <property type="entry name" value="DeoRC"/>
    <property type="match status" value="1"/>
</dbReference>
<dbReference type="SMART" id="SM00420">
    <property type="entry name" value="HTH_DEOR"/>
    <property type="match status" value="1"/>
</dbReference>
<dbReference type="InterPro" id="IPR037171">
    <property type="entry name" value="NagB/RpiA_transferase-like"/>
</dbReference>
<dbReference type="InterPro" id="IPR014036">
    <property type="entry name" value="DeoR-like_C"/>
</dbReference>
<keyword evidence="5" id="KW-1185">Reference proteome</keyword>
<evidence type="ECO:0000313" key="4">
    <source>
        <dbReference type="EMBL" id="SFG55012.1"/>
    </source>
</evidence>
<accession>A0A1I2SQP0</accession>
<dbReference type="SUPFAM" id="SSF46785">
    <property type="entry name" value="Winged helix' DNA-binding domain"/>
    <property type="match status" value="1"/>
</dbReference>
<dbReference type="SUPFAM" id="SSF100950">
    <property type="entry name" value="NagB/RpiA/CoA transferase-like"/>
    <property type="match status" value="1"/>
</dbReference>
<dbReference type="PROSITE" id="PS51000">
    <property type="entry name" value="HTH_DEOR_2"/>
    <property type="match status" value="1"/>
</dbReference>
<organism evidence="4 5">
    <name type="scientific">Planifilum fulgidum</name>
    <dbReference type="NCBI Taxonomy" id="201973"/>
    <lineage>
        <taxon>Bacteria</taxon>
        <taxon>Bacillati</taxon>
        <taxon>Bacillota</taxon>
        <taxon>Bacilli</taxon>
        <taxon>Bacillales</taxon>
        <taxon>Thermoactinomycetaceae</taxon>
        <taxon>Planifilum</taxon>
    </lineage>
</organism>
<evidence type="ECO:0000256" key="2">
    <source>
        <dbReference type="ARBA" id="ARBA00023163"/>
    </source>
</evidence>
<dbReference type="STRING" id="201973.SAMN04488025_1467"/>
<name>A0A1I2SQP0_9BACL</name>
<reference evidence="4 5" key="1">
    <citation type="submission" date="2016-10" db="EMBL/GenBank/DDBJ databases">
        <authorList>
            <person name="de Groot N.N."/>
        </authorList>
    </citation>
    <scope>NUCLEOTIDE SEQUENCE [LARGE SCALE GENOMIC DNA]</scope>
    <source>
        <strain evidence="4 5">DSM 44945</strain>
    </source>
</reference>
<dbReference type="InterPro" id="IPR036390">
    <property type="entry name" value="WH_DNA-bd_sf"/>
</dbReference>